<dbReference type="Gene3D" id="3.30.40.10">
    <property type="entry name" value="Zinc/RING finger domain, C3HC4 (zinc finger)"/>
    <property type="match status" value="1"/>
</dbReference>
<feature type="compositionally biased region" description="Low complexity" evidence="16">
    <location>
        <begin position="349"/>
        <end position="372"/>
    </location>
</feature>
<feature type="transmembrane region" description="Helical" evidence="17">
    <location>
        <begin position="180"/>
        <end position="198"/>
    </location>
</feature>
<feature type="compositionally biased region" description="Pro residues" evidence="16">
    <location>
        <begin position="373"/>
        <end position="383"/>
    </location>
</feature>
<accession>T1EDA7</accession>
<dbReference type="PANTHER" id="PTHR22763">
    <property type="entry name" value="RING ZINC FINGER PROTEIN"/>
    <property type="match status" value="1"/>
</dbReference>
<evidence type="ECO:0000256" key="11">
    <source>
        <dbReference type="ARBA" id="ARBA00022824"/>
    </source>
</evidence>
<dbReference type="GO" id="GO:0008270">
    <property type="term" value="F:zinc ion binding"/>
    <property type="evidence" value="ECO:0007669"/>
    <property type="project" value="UniProtKB-KW"/>
</dbReference>
<feature type="compositionally biased region" description="Polar residues" evidence="16">
    <location>
        <begin position="565"/>
        <end position="585"/>
    </location>
</feature>
<dbReference type="InterPro" id="IPR013083">
    <property type="entry name" value="Znf_RING/FYVE/PHD"/>
</dbReference>
<dbReference type="GO" id="GO:0016567">
    <property type="term" value="P:protein ubiquitination"/>
    <property type="evidence" value="ECO:0007669"/>
    <property type="project" value="UniProtKB-UniPathway"/>
</dbReference>
<evidence type="ECO:0000256" key="6">
    <source>
        <dbReference type="ARBA" id="ARBA00022679"/>
    </source>
</evidence>
<protein>
    <recommendedName>
        <fullName evidence="5">RING-type E3 ubiquitin transferase</fullName>
        <ecNumber evidence="5">2.3.2.27</ecNumber>
    </recommendedName>
</protein>
<dbReference type="GO" id="GO:0044322">
    <property type="term" value="C:endoplasmic reticulum quality control compartment"/>
    <property type="evidence" value="ECO:0000318"/>
    <property type="project" value="GO_Central"/>
</dbReference>
<dbReference type="PANTHER" id="PTHR22763:SF184">
    <property type="entry name" value="E3 UBIQUITIN-PROTEIN LIGASE SYNOVIOLIN"/>
    <property type="match status" value="1"/>
</dbReference>
<organism evidence="20 21">
    <name type="scientific">Helobdella robusta</name>
    <name type="common">Californian leech</name>
    <dbReference type="NCBI Taxonomy" id="6412"/>
    <lineage>
        <taxon>Eukaryota</taxon>
        <taxon>Metazoa</taxon>
        <taxon>Spiralia</taxon>
        <taxon>Lophotrochozoa</taxon>
        <taxon>Annelida</taxon>
        <taxon>Clitellata</taxon>
        <taxon>Hirudinea</taxon>
        <taxon>Rhynchobdellida</taxon>
        <taxon>Glossiphoniidae</taxon>
        <taxon>Helobdella</taxon>
    </lineage>
</organism>
<feature type="transmembrane region" description="Helical" evidence="17">
    <location>
        <begin position="44"/>
        <end position="60"/>
    </location>
</feature>
<gene>
    <name evidence="20" type="primary">20194559</name>
    <name evidence="19" type="ORF">HELRODRAFT_102639</name>
</gene>
<evidence type="ECO:0000256" key="2">
    <source>
        <dbReference type="ARBA" id="ARBA00004477"/>
    </source>
</evidence>
<keyword evidence="6" id="KW-0808">Transferase</keyword>
<keyword evidence="21" id="KW-1185">Reference proteome</keyword>
<keyword evidence="10" id="KW-0833">Ubl conjugation pathway</keyword>
<dbReference type="InterPro" id="IPR057992">
    <property type="entry name" value="TPR_SYVN1_N"/>
</dbReference>
<comment type="subcellular location">
    <subcellularLocation>
        <location evidence="2">Endoplasmic reticulum membrane</location>
        <topology evidence="2">Multi-pass membrane protein</topology>
    </subcellularLocation>
</comment>
<feature type="region of interest" description="Disordered" evidence="16">
    <location>
        <begin position="607"/>
        <end position="634"/>
    </location>
</feature>
<comment type="similarity">
    <text evidence="4">Belongs to the HRD1 family.</text>
</comment>
<feature type="region of interest" description="Disordered" evidence="16">
    <location>
        <begin position="344"/>
        <end position="437"/>
    </location>
</feature>
<dbReference type="CDD" id="cd16479">
    <property type="entry name" value="RING-H2_synoviolin"/>
    <property type="match status" value="1"/>
</dbReference>
<dbReference type="InterPro" id="IPR058051">
    <property type="entry name" value="Znf_RING_synoviolin"/>
</dbReference>
<evidence type="ECO:0000256" key="12">
    <source>
        <dbReference type="ARBA" id="ARBA00022833"/>
    </source>
</evidence>
<evidence type="ECO:0000256" key="14">
    <source>
        <dbReference type="ARBA" id="ARBA00023136"/>
    </source>
</evidence>
<dbReference type="Proteomes" id="UP000015101">
    <property type="component" value="Unassembled WGS sequence"/>
</dbReference>
<dbReference type="EnsemblMetazoa" id="HelroT102639">
    <property type="protein sequence ID" value="HelroP102639"/>
    <property type="gene ID" value="HelroG102639"/>
</dbReference>
<evidence type="ECO:0000256" key="8">
    <source>
        <dbReference type="ARBA" id="ARBA00022723"/>
    </source>
</evidence>
<dbReference type="HOGENOM" id="CLU_009169_3_1_1"/>
<dbReference type="UniPathway" id="UPA00143"/>
<evidence type="ECO:0000256" key="15">
    <source>
        <dbReference type="PROSITE-ProRule" id="PRU00175"/>
    </source>
</evidence>
<reference evidence="19 21" key="2">
    <citation type="journal article" date="2013" name="Nature">
        <title>Insights into bilaterian evolution from three spiralian genomes.</title>
        <authorList>
            <person name="Simakov O."/>
            <person name="Marletaz F."/>
            <person name="Cho S.J."/>
            <person name="Edsinger-Gonzales E."/>
            <person name="Havlak P."/>
            <person name="Hellsten U."/>
            <person name="Kuo D.H."/>
            <person name="Larsson T."/>
            <person name="Lv J."/>
            <person name="Arendt D."/>
            <person name="Savage R."/>
            <person name="Osoegawa K."/>
            <person name="de Jong P."/>
            <person name="Grimwood J."/>
            <person name="Chapman J.A."/>
            <person name="Shapiro H."/>
            <person name="Aerts A."/>
            <person name="Otillar R.P."/>
            <person name="Terry A.Y."/>
            <person name="Boore J.L."/>
            <person name="Grigoriev I.V."/>
            <person name="Lindberg D.R."/>
            <person name="Seaver E.C."/>
            <person name="Weisblat D.A."/>
            <person name="Putnam N.H."/>
            <person name="Rokhsar D.S."/>
        </authorList>
    </citation>
    <scope>NUCLEOTIDE SEQUENCE</scope>
</reference>
<dbReference type="InterPro" id="IPR001841">
    <property type="entry name" value="Znf_RING"/>
</dbReference>
<dbReference type="eggNOG" id="KOG0802">
    <property type="taxonomic scope" value="Eukaryota"/>
</dbReference>
<dbReference type="GO" id="GO:0012505">
    <property type="term" value="C:endomembrane system"/>
    <property type="evidence" value="ECO:0000318"/>
    <property type="project" value="GO_Central"/>
</dbReference>
<dbReference type="RefSeq" id="XP_009026570.1">
    <property type="nucleotide sequence ID" value="XM_009028322.1"/>
</dbReference>
<evidence type="ECO:0000256" key="3">
    <source>
        <dbReference type="ARBA" id="ARBA00004906"/>
    </source>
</evidence>
<dbReference type="GO" id="GO:0061630">
    <property type="term" value="F:ubiquitin protein ligase activity"/>
    <property type="evidence" value="ECO:0000318"/>
    <property type="project" value="GO_Central"/>
</dbReference>
<feature type="region of interest" description="Disordered" evidence="16">
    <location>
        <begin position="542"/>
        <end position="589"/>
    </location>
</feature>
<feature type="transmembrane region" description="Helical" evidence="17">
    <location>
        <begin position="139"/>
        <end position="159"/>
    </location>
</feature>
<dbReference type="InterPro" id="IPR050731">
    <property type="entry name" value="HRD1_E3_ubiq-ligases"/>
</dbReference>
<keyword evidence="9 15" id="KW-0863">Zinc-finger</keyword>
<sequence>MKEMLVGFLSAVLTAGVIFNAFNQKKQFYPSVVYITKSSPSMAILYAQALVLVVFLGKFMRKVFFGQLRPAEMEHLIERSWYAVTETCLAFTVFRDDFSPRFVALFTMLLFVKCFHWLAEDRVDYFFNYQMERSPVISVLFHARAIALLALLTMVDLYFTNHAYHNTLIKGPSVQLVFGFEYAILLTMVLHILIKYMLHTIDRQNENPWENKAVYLLYSELMLGFLKVVLYILFLIIMVKVHTFPLFVVRPMYLTFREFKKAMNDVILSRRAIHNMNTLYPTATPEELASGDNVCIICREEMHSNAKKLPCNHIFHSNCLRSWFQRQQTCPTCRMDVFRNTPASTNNRQQAAVPQAAANAQQPQAADNVQPQQPAPQQMPPNFPGFVPIFFPPQGLQPNPLPVSSSQSSSSSSSLSSSSTSSQQSSAAHTATTSAPGISSIPQPFSLPFIPSPHSFLYPSSSMMPPYSFPFGFPPTFGSTPSFQVPNLAQLTAFELQAMEGQERRNVEARIQCLRDIQTLLTAAVNQMQQYMSVVVATTAASHDPSPVSLDGGRSGSQSKDSKNDVLSNNVFSDVSAGGSSSRNTEIGVNGNSNVVINATSSHVAASNADGAGSSFLGTDEETATQENRDAGANVVRNLSEIGENLEGNKTNVVKEHQ</sequence>
<dbReference type="CTD" id="20194559"/>
<dbReference type="Pfam" id="PF25563">
    <property type="entry name" value="TPR_SYVN1_N"/>
    <property type="match status" value="1"/>
</dbReference>
<proteinExistence type="inferred from homology"/>
<comment type="pathway">
    <text evidence="3">Protein modification; protein ubiquitination.</text>
</comment>
<keyword evidence="8" id="KW-0479">Metal-binding</keyword>
<evidence type="ECO:0000313" key="19">
    <source>
        <dbReference type="EMBL" id="ESN95417.1"/>
    </source>
</evidence>
<comment type="catalytic activity">
    <reaction evidence="1">
        <text>S-ubiquitinyl-[E2 ubiquitin-conjugating enzyme]-L-cysteine + [acceptor protein]-L-lysine = [E2 ubiquitin-conjugating enzyme]-L-cysteine + N(6)-ubiquitinyl-[acceptor protein]-L-lysine.</text>
        <dbReference type="EC" id="2.3.2.27"/>
    </reaction>
</comment>
<dbReference type="GeneID" id="20194559"/>
<evidence type="ECO:0000313" key="21">
    <source>
        <dbReference type="Proteomes" id="UP000015101"/>
    </source>
</evidence>
<name>T1EDA7_HELRO</name>
<feature type="domain" description="RING-type" evidence="18">
    <location>
        <begin position="295"/>
        <end position="334"/>
    </location>
</feature>
<dbReference type="Pfam" id="PF13639">
    <property type="entry name" value="zf-RING_2"/>
    <property type="match status" value="1"/>
</dbReference>
<keyword evidence="14 17" id="KW-0472">Membrane</keyword>
<keyword evidence="13 17" id="KW-1133">Transmembrane helix</keyword>
<keyword evidence="7 17" id="KW-0812">Transmembrane</keyword>
<dbReference type="GO" id="GO:0036503">
    <property type="term" value="P:ERAD pathway"/>
    <property type="evidence" value="ECO:0000318"/>
    <property type="project" value="GO_Central"/>
</dbReference>
<evidence type="ECO:0000256" key="4">
    <source>
        <dbReference type="ARBA" id="ARBA00010089"/>
    </source>
</evidence>
<dbReference type="SMART" id="SM00184">
    <property type="entry name" value="RING"/>
    <property type="match status" value="1"/>
</dbReference>
<evidence type="ECO:0000256" key="9">
    <source>
        <dbReference type="ARBA" id="ARBA00022771"/>
    </source>
</evidence>
<evidence type="ECO:0000256" key="5">
    <source>
        <dbReference type="ARBA" id="ARBA00012483"/>
    </source>
</evidence>
<dbReference type="PROSITE" id="PS50089">
    <property type="entry name" value="ZF_RING_2"/>
    <property type="match status" value="1"/>
</dbReference>
<evidence type="ECO:0000259" key="18">
    <source>
        <dbReference type="PROSITE" id="PS50089"/>
    </source>
</evidence>
<dbReference type="STRING" id="6412.T1EDA7"/>
<dbReference type="FunFam" id="3.30.40.10:FF:000088">
    <property type="entry name" value="E3 ubiquitin-protein ligase synoviolin"/>
    <property type="match status" value="1"/>
</dbReference>
<keyword evidence="11" id="KW-0256">Endoplasmic reticulum</keyword>
<evidence type="ECO:0000256" key="13">
    <source>
        <dbReference type="ARBA" id="ARBA00022989"/>
    </source>
</evidence>
<dbReference type="OMA" id="MQQYQGI"/>
<dbReference type="OrthoDB" id="7759664at2759"/>
<dbReference type="FunCoup" id="T1EDA7">
    <property type="interactions" value="1458"/>
</dbReference>
<feature type="compositionally biased region" description="Low complexity" evidence="16">
    <location>
        <begin position="404"/>
        <end position="435"/>
    </location>
</feature>
<dbReference type="SUPFAM" id="SSF57850">
    <property type="entry name" value="RING/U-box"/>
    <property type="match status" value="1"/>
</dbReference>
<dbReference type="EMBL" id="KB097528">
    <property type="protein sequence ID" value="ESN95417.1"/>
    <property type="molecule type" value="Genomic_DNA"/>
</dbReference>
<reference evidence="21" key="1">
    <citation type="submission" date="2012-12" db="EMBL/GenBank/DDBJ databases">
        <authorList>
            <person name="Hellsten U."/>
            <person name="Grimwood J."/>
            <person name="Chapman J.A."/>
            <person name="Shapiro H."/>
            <person name="Aerts A."/>
            <person name="Otillar R.P."/>
            <person name="Terry A.Y."/>
            <person name="Boore J.L."/>
            <person name="Simakov O."/>
            <person name="Marletaz F."/>
            <person name="Cho S.-J."/>
            <person name="Edsinger-Gonzales E."/>
            <person name="Havlak P."/>
            <person name="Kuo D.-H."/>
            <person name="Larsson T."/>
            <person name="Lv J."/>
            <person name="Arendt D."/>
            <person name="Savage R."/>
            <person name="Osoegawa K."/>
            <person name="de Jong P."/>
            <person name="Lindberg D.R."/>
            <person name="Seaver E.C."/>
            <person name="Weisblat D.A."/>
            <person name="Putnam N.H."/>
            <person name="Grigoriev I.V."/>
            <person name="Rokhsar D.S."/>
        </authorList>
    </citation>
    <scope>NUCLEOTIDE SEQUENCE</scope>
</reference>
<evidence type="ECO:0000256" key="1">
    <source>
        <dbReference type="ARBA" id="ARBA00000900"/>
    </source>
</evidence>
<dbReference type="EC" id="2.3.2.27" evidence="5"/>
<evidence type="ECO:0000256" key="16">
    <source>
        <dbReference type="SAM" id="MobiDB-lite"/>
    </source>
</evidence>
<reference evidence="20" key="3">
    <citation type="submission" date="2015-06" db="UniProtKB">
        <authorList>
            <consortium name="EnsemblMetazoa"/>
        </authorList>
    </citation>
    <scope>IDENTIFICATION</scope>
</reference>
<evidence type="ECO:0000256" key="10">
    <source>
        <dbReference type="ARBA" id="ARBA00022786"/>
    </source>
</evidence>
<evidence type="ECO:0000256" key="7">
    <source>
        <dbReference type="ARBA" id="ARBA00022692"/>
    </source>
</evidence>
<dbReference type="EMBL" id="AMQM01006874">
    <property type="status" value="NOT_ANNOTATED_CDS"/>
    <property type="molecule type" value="Genomic_DNA"/>
</dbReference>
<dbReference type="KEGG" id="hro:HELRODRAFT_102639"/>
<dbReference type="AlphaFoldDB" id="T1EDA7"/>
<dbReference type="GO" id="GO:0005789">
    <property type="term" value="C:endoplasmic reticulum membrane"/>
    <property type="evidence" value="ECO:0007669"/>
    <property type="project" value="UniProtKB-SubCell"/>
</dbReference>
<evidence type="ECO:0000313" key="20">
    <source>
        <dbReference type="EnsemblMetazoa" id="HelroP102639"/>
    </source>
</evidence>
<dbReference type="InParanoid" id="T1EDA7"/>
<evidence type="ECO:0000256" key="17">
    <source>
        <dbReference type="SAM" id="Phobius"/>
    </source>
</evidence>
<keyword evidence="12" id="KW-0862">Zinc</keyword>
<dbReference type="GO" id="GO:0043161">
    <property type="term" value="P:proteasome-mediated ubiquitin-dependent protein catabolic process"/>
    <property type="evidence" value="ECO:0000318"/>
    <property type="project" value="GO_Central"/>
</dbReference>